<dbReference type="RefSeq" id="WP_008041302.1">
    <property type="nucleotide sequence ID" value="NZ_CH724149.1"/>
</dbReference>
<comment type="subcellular location">
    <subcellularLocation>
        <location evidence="1">Cell membrane</location>
        <topology evidence="1">Single-pass membrane protein</topology>
    </subcellularLocation>
    <subcellularLocation>
        <location evidence="7">Cell membrane</location>
        <topology evidence="7">Single-pass type II membrane protein</topology>
    </subcellularLocation>
</comment>
<name>A4BA51_9GAMM</name>
<keyword evidence="6 8" id="KW-0472">Membrane</keyword>
<reference evidence="9 10" key="1">
    <citation type="submission" date="2006-02" db="EMBL/GenBank/DDBJ databases">
        <authorList>
            <person name="Pinhassi J."/>
            <person name="Pedros-Alio C."/>
            <person name="Ferriera S."/>
            <person name="Johnson J."/>
            <person name="Kravitz S."/>
            <person name="Halpern A."/>
            <person name="Remington K."/>
            <person name="Beeson K."/>
            <person name="Tran B."/>
            <person name="Rogers Y.-H."/>
            <person name="Friedman R."/>
            <person name="Venter J.C."/>
        </authorList>
    </citation>
    <scope>NUCLEOTIDE SEQUENCE [LARGE SCALE GENOMIC DNA]</scope>
    <source>
        <strain evidence="9 10">MED297</strain>
    </source>
</reference>
<accession>A4BA51</accession>
<evidence type="ECO:0000256" key="2">
    <source>
        <dbReference type="ARBA" id="ARBA00005811"/>
    </source>
</evidence>
<evidence type="ECO:0000313" key="9">
    <source>
        <dbReference type="EMBL" id="EAR10807.1"/>
    </source>
</evidence>
<dbReference type="Pfam" id="PF02472">
    <property type="entry name" value="ExbD"/>
    <property type="match status" value="1"/>
</dbReference>
<dbReference type="GO" id="GO:0022857">
    <property type="term" value="F:transmembrane transporter activity"/>
    <property type="evidence" value="ECO:0007669"/>
    <property type="project" value="InterPro"/>
</dbReference>
<keyword evidence="10" id="KW-1185">Reference proteome</keyword>
<dbReference type="AlphaFoldDB" id="A4BA51"/>
<evidence type="ECO:0000256" key="7">
    <source>
        <dbReference type="RuleBase" id="RU003879"/>
    </source>
</evidence>
<evidence type="ECO:0000256" key="8">
    <source>
        <dbReference type="SAM" id="Phobius"/>
    </source>
</evidence>
<keyword evidence="5 8" id="KW-1133">Transmembrane helix</keyword>
<proteinExistence type="inferred from homology"/>
<keyword evidence="7" id="KW-0653">Protein transport</keyword>
<evidence type="ECO:0008006" key="11">
    <source>
        <dbReference type="Google" id="ProtNLM"/>
    </source>
</evidence>
<dbReference type="EMBL" id="AAOE01000002">
    <property type="protein sequence ID" value="EAR10807.1"/>
    <property type="molecule type" value="Genomic_DNA"/>
</dbReference>
<comment type="similarity">
    <text evidence="2 7">Belongs to the ExbD/TolR family.</text>
</comment>
<dbReference type="GO" id="GO:0015031">
    <property type="term" value="P:protein transport"/>
    <property type="evidence" value="ECO:0007669"/>
    <property type="project" value="UniProtKB-KW"/>
</dbReference>
<evidence type="ECO:0000256" key="5">
    <source>
        <dbReference type="ARBA" id="ARBA00022989"/>
    </source>
</evidence>
<keyword evidence="7" id="KW-0813">Transport</keyword>
<dbReference type="STRING" id="314283.MED297_09866"/>
<gene>
    <name evidence="9" type="ORF">MED297_09866</name>
</gene>
<evidence type="ECO:0000256" key="3">
    <source>
        <dbReference type="ARBA" id="ARBA00022475"/>
    </source>
</evidence>
<sequence length="136" mass="14641">MKPLVTVPESTSSGQTLDESMVPAINIVFLLLIFFMIAGQFGVPSITAPVPESGAQDSLTPSEHVLYVLGPNEYQLDSRSVQTSVVDALHDLGEPKDIELIIAVDRSLPTSVLDPVLRASREAGLQRVLIATETTR</sequence>
<evidence type="ECO:0000256" key="1">
    <source>
        <dbReference type="ARBA" id="ARBA00004162"/>
    </source>
</evidence>
<evidence type="ECO:0000256" key="6">
    <source>
        <dbReference type="ARBA" id="ARBA00023136"/>
    </source>
</evidence>
<keyword evidence="4 7" id="KW-0812">Transmembrane</keyword>
<dbReference type="OrthoDB" id="9793581at2"/>
<dbReference type="Proteomes" id="UP000005953">
    <property type="component" value="Unassembled WGS sequence"/>
</dbReference>
<comment type="caution">
    <text evidence="9">The sequence shown here is derived from an EMBL/GenBank/DDBJ whole genome shotgun (WGS) entry which is preliminary data.</text>
</comment>
<feature type="transmembrane region" description="Helical" evidence="8">
    <location>
        <begin position="20"/>
        <end position="38"/>
    </location>
</feature>
<dbReference type="GO" id="GO:0005886">
    <property type="term" value="C:plasma membrane"/>
    <property type="evidence" value="ECO:0007669"/>
    <property type="project" value="UniProtKB-SubCell"/>
</dbReference>
<keyword evidence="3" id="KW-1003">Cell membrane</keyword>
<protein>
    <recommendedName>
        <fullName evidence="11">Biopolymer transporter ExbD</fullName>
    </recommendedName>
</protein>
<organism evidence="9 10">
    <name type="scientific">Reinekea blandensis MED297</name>
    <dbReference type="NCBI Taxonomy" id="314283"/>
    <lineage>
        <taxon>Bacteria</taxon>
        <taxon>Pseudomonadati</taxon>
        <taxon>Pseudomonadota</taxon>
        <taxon>Gammaproteobacteria</taxon>
        <taxon>Oceanospirillales</taxon>
        <taxon>Saccharospirillaceae</taxon>
        <taxon>Reinekea</taxon>
    </lineage>
</organism>
<dbReference type="InterPro" id="IPR003400">
    <property type="entry name" value="ExbD"/>
</dbReference>
<evidence type="ECO:0000313" key="10">
    <source>
        <dbReference type="Proteomes" id="UP000005953"/>
    </source>
</evidence>
<dbReference type="HOGENOM" id="CLU_085305_4_0_6"/>
<evidence type="ECO:0000256" key="4">
    <source>
        <dbReference type="ARBA" id="ARBA00022692"/>
    </source>
</evidence>